<reference evidence="3 4" key="1">
    <citation type="submission" date="2023-04" db="EMBL/GenBank/DDBJ databases">
        <title>Streptomyces chengmaiensis sp. nov. isolated from the stem of mangrove plant in Hainan.</title>
        <authorList>
            <person name="Huang X."/>
            <person name="Zhou S."/>
            <person name="Chu X."/>
            <person name="Xie Y."/>
            <person name="Lin Y."/>
        </authorList>
    </citation>
    <scope>NUCLEOTIDE SEQUENCE [LARGE SCALE GENOMIC DNA]</scope>
    <source>
        <strain evidence="3 4">HNM0663</strain>
    </source>
</reference>
<keyword evidence="2" id="KW-0812">Transmembrane</keyword>
<dbReference type="RefSeq" id="WP_279929544.1">
    <property type="nucleotide sequence ID" value="NZ_JARWBG010000022.1"/>
</dbReference>
<dbReference type="Proteomes" id="UP001223144">
    <property type="component" value="Unassembled WGS sequence"/>
</dbReference>
<feature type="compositionally biased region" description="Low complexity" evidence="1">
    <location>
        <begin position="221"/>
        <end position="241"/>
    </location>
</feature>
<feature type="transmembrane region" description="Helical" evidence="2">
    <location>
        <begin position="110"/>
        <end position="130"/>
    </location>
</feature>
<evidence type="ECO:0000313" key="3">
    <source>
        <dbReference type="EMBL" id="MDH2390882.1"/>
    </source>
</evidence>
<organism evidence="3 4">
    <name type="scientific">Streptomyces chengmaiensis</name>
    <dbReference type="NCBI Taxonomy" id="3040919"/>
    <lineage>
        <taxon>Bacteria</taxon>
        <taxon>Bacillati</taxon>
        <taxon>Actinomycetota</taxon>
        <taxon>Actinomycetes</taxon>
        <taxon>Kitasatosporales</taxon>
        <taxon>Streptomycetaceae</taxon>
        <taxon>Streptomyces</taxon>
    </lineage>
</organism>
<comment type="caution">
    <text evidence="3">The sequence shown here is derived from an EMBL/GenBank/DDBJ whole genome shotgun (WGS) entry which is preliminary data.</text>
</comment>
<evidence type="ECO:0000256" key="1">
    <source>
        <dbReference type="SAM" id="MobiDB-lite"/>
    </source>
</evidence>
<feature type="region of interest" description="Disordered" evidence="1">
    <location>
        <begin position="166"/>
        <end position="258"/>
    </location>
</feature>
<accession>A0ABT6HQ84</accession>
<feature type="compositionally biased region" description="Basic and acidic residues" evidence="1">
    <location>
        <begin position="174"/>
        <end position="198"/>
    </location>
</feature>
<feature type="compositionally biased region" description="Basic and acidic residues" evidence="1">
    <location>
        <begin position="245"/>
        <end position="258"/>
    </location>
</feature>
<keyword evidence="2" id="KW-0472">Membrane</keyword>
<feature type="transmembrane region" description="Helical" evidence="2">
    <location>
        <begin position="142"/>
        <end position="163"/>
    </location>
</feature>
<name>A0ABT6HQ84_9ACTN</name>
<feature type="transmembrane region" description="Helical" evidence="2">
    <location>
        <begin position="72"/>
        <end position="90"/>
    </location>
</feature>
<proteinExistence type="predicted"/>
<sequence length="258" mass="25744">MGARSRKERRSTADPGAGRVVAAFASLGAAAIHFAAAPDHFAEWWAAGLFFYATGAFQAGWAVAALRFSGRVLMGTGLVANAGAAAVWAVSRTAGMPVGPGAGVPEETAAADVTAVVFEVVICLVAAWRLRRSTGRGFASPIRAVALAGVSGAAVMGLTVPAVQGALSHSHGHGTADESTPHGHGEDGEHGDGDHGDGEPEGGDAGQPDGHKSGDPEEGSAPDTAPASATPAPHDADTPAAESPEDAHGHDDDEPHGH</sequence>
<feature type="transmembrane region" description="Helical" evidence="2">
    <location>
        <begin position="44"/>
        <end position="65"/>
    </location>
</feature>
<keyword evidence="4" id="KW-1185">Reference proteome</keyword>
<evidence type="ECO:0000256" key="2">
    <source>
        <dbReference type="SAM" id="Phobius"/>
    </source>
</evidence>
<gene>
    <name evidence="3" type="ORF">QCN29_19220</name>
</gene>
<keyword evidence="2" id="KW-1133">Transmembrane helix</keyword>
<protein>
    <submittedName>
        <fullName evidence="3">Uncharacterized protein</fullName>
    </submittedName>
</protein>
<evidence type="ECO:0000313" key="4">
    <source>
        <dbReference type="Proteomes" id="UP001223144"/>
    </source>
</evidence>
<dbReference type="EMBL" id="JARWBG010000022">
    <property type="protein sequence ID" value="MDH2390882.1"/>
    <property type="molecule type" value="Genomic_DNA"/>
</dbReference>
<feature type="transmembrane region" description="Helical" evidence="2">
    <location>
        <begin position="20"/>
        <end position="38"/>
    </location>
</feature>